<feature type="domain" description="Dinitrogenase iron-molybdenum cofactor biosynthesis" evidence="1">
    <location>
        <begin position="13"/>
        <end position="102"/>
    </location>
</feature>
<dbReference type="Pfam" id="PF02579">
    <property type="entry name" value="Nitro_FeMo-Co"/>
    <property type="match status" value="1"/>
</dbReference>
<dbReference type="HOGENOM" id="CLU_104194_0_0_9"/>
<sequence>MKVAISASGKTLDSEVNPRLGRCEYFIIYNMTTGEQSVIENTGRFSQGSAGIATAKLLNDQQVDAVITGNVGPNAFSALAAAGIVMYTGATGKVSEMVEKFKLGQLTEAKFPNVGPHGR</sequence>
<dbReference type="STRING" id="868595.Desca_0828"/>
<keyword evidence="3" id="KW-1185">Reference proteome</keyword>
<gene>
    <name evidence="2" type="ordered locus">Desca_0828</name>
</gene>
<dbReference type="RefSeq" id="WP_013809869.1">
    <property type="nucleotide sequence ID" value="NC_015565.1"/>
</dbReference>
<organism evidence="2 3">
    <name type="scientific">Desulfotomaculum nigrificans (strain DSM 14880 / VKM B-2319 / CO-1-SRB)</name>
    <name type="common">Desulfotomaculum carboxydivorans</name>
    <dbReference type="NCBI Taxonomy" id="868595"/>
    <lineage>
        <taxon>Bacteria</taxon>
        <taxon>Bacillati</taxon>
        <taxon>Bacillota</taxon>
        <taxon>Clostridia</taxon>
        <taxon>Eubacteriales</taxon>
        <taxon>Desulfotomaculaceae</taxon>
        <taxon>Desulfotomaculum</taxon>
    </lineage>
</organism>
<accession>F6B9D2</accession>
<evidence type="ECO:0000313" key="2">
    <source>
        <dbReference type="EMBL" id="AEF93708.1"/>
    </source>
</evidence>
<dbReference type="InterPro" id="IPR036105">
    <property type="entry name" value="DiNase_FeMo-co_biosyn_sf"/>
</dbReference>
<dbReference type="SUPFAM" id="SSF53146">
    <property type="entry name" value="Nitrogenase accessory factor-like"/>
    <property type="match status" value="1"/>
</dbReference>
<dbReference type="AlphaFoldDB" id="F6B9D2"/>
<dbReference type="eggNOG" id="COG1433">
    <property type="taxonomic scope" value="Bacteria"/>
</dbReference>
<dbReference type="InterPro" id="IPR033913">
    <property type="entry name" value="MTH1175_dom"/>
</dbReference>
<dbReference type="Proteomes" id="UP000009226">
    <property type="component" value="Chromosome"/>
</dbReference>
<protein>
    <submittedName>
        <fullName evidence="2">Dinitrogenase iron-molybdenum cofactor biosynthesis protein</fullName>
    </submittedName>
</protein>
<dbReference type="PANTHER" id="PTHR42983">
    <property type="entry name" value="DINITROGENASE IRON-MOLYBDENUM COFACTOR PROTEIN-RELATED"/>
    <property type="match status" value="1"/>
</dbReference>
<evidence type="ECO:0000313" key="3">
    <source>
        <dbReference type="Proteomes" id="UP000009226"/>
    </source>
</evidence>
<proteinExistence type="predicted"/>
<dbReference type="CDD" id="cd00851">
    <property type="entry name" value="MTH1175"/>
    <property type="match status" value="1"/>
</dbReference>
<reference evidence="2" key="1">
    <citation type="submission" date="2011-05" db="EMBL/GenBank/DDBJ databases">
        <title>Complete sequence of Desulfotomaculum carboxydivorans CO-1-SRB.</title>
        <authorList>
            <consortium name="US DOE Joint Genome Institute"/>
            <person name="Lucas S."/>
            <person name="Han J."/>
            <person name="Lapidus A."/>
            <person name="Cheng J.-F."/>
            <person name="Goodwin L."/>
            <person name="Pitluck S."/>
            <person name="Peters L."/>
            <person name="Mikhailova N."/>
            <person name="Lu M."/>
            <person name="Han C."/>
            <person name="Tapia R."/>
            <person name="Land M."/>
            <person name="Hauser L."/>
            <person name="Kyrpides N."/>
            <person name="Ivanova N."/>
            <person name="Pagani I."/>
            <person name="Stams A."/>
            <person name="Plugge C."/>
            <person name="Muyzer G."/>
            <person name="Kuever J."/>
            <person name="Parshina S."/>
            <person name="Ivanova A."/>
            <person name="Nazina T."/>
            <person name="Woyke T."/>
        </authorList>
    </citation>
    <scope>NUCLEOTIDE SEQUENCE [LARGE SCALE GENOMIC DNA]</scope>
    <source>
        <strain evidence="2">CO-1-SRB</strain>
    </source>
</reference>
<dbReference type="KEGG" id="dca:Desca_0828"/>
<name>F6B9D2_DESCC</name>
<dbReference type="Gene3D" id="3.30.420.130">
    <property type="entry name" value="Dinitrogenase iron-molybdenum cofactor biosynthesis domain"/>
    <property type="match status" value="1"/>
</dbReference>
<dbReference type="InterPro" id="IPR003731">
    <property type="entry name" value="Di-Nase_FeMo-co_biosynth"/>
</dbReference>
<dbReference type="EMBL" id="CP002736">
    <property type="protein sequence ID" value="AEF93708.1"/>
    <property type="molecule type" value="Genomic_DNA"/>
</dbReference>
<evidence type="ECO:0000259" key="1">
    <source>
        <dbReference type="Pfam" id="PF02579"/>
    </source>
</evidence>
<dbReference type="PANTHER" id="PTHR42983:SF1">
    <property type="entry name" value="IRON-MOLYBDENUM PROTEIN"/>
    <property type="match status" value="1"/>
</dbReference>